<accession>A0LP73</accession>
<dbReference type="GO" id="GO:0016887">
    <property type="term" value="F:ATP hydrolysis activity"/>
    <property type="evidence" value="ECO:0007669"/>
    <property type="project" value="InterPro"/>
</dbReference>
<evidence type="ECO:0000259" key="10">
    <source>
        <dbReference type="PROSITE" id="PS50929"/>
    </source>
</evidence>
<organism evidence="11 12">
    <name type="scientific">Syntrophobacter fumaroxidans (strain DSM 10017 / MPOB)</name>
    <dbReference type="NCBI Taxonomy" id="335543"/>
    <lineage>
        <taxon>Bacteria</taxon>
        <taxon>Pseudomonadati</taxon>
        <taxon>Thermodesulfobacteriota</taxon>
        <taxon>Syntrophobacteria</taxon>
        <taxon>Syntrophobacterales</taxon>
        <taxon>Syntrophobacteraceae</taxon>
        <taxon>Syntrophobacter</taxon>
    </lineage>
</organism>
<evidence type="ECO:0000256" key="4">
    <source>
        <dbReference type="ARBA" id="ARBA00022741"/>
    </source>
</evidence>
<dbReference type="SUPFAM" id="SSF90123">
    <property type="entry name" value="ABC transporter transmembrane region"/>
    <property type="match status" value="1"/>
</dbReference>
<dbReference type="SUPFAM" id="SSF52540">
    <property type="entry name" value="P-loop containing nucleoside triphosphate hydrolases"/>
    <property type="match status" value="1"/>
</dbReference>
<evidence type="ECO:0000256" key="5">
    <source>
        <dbReference type="ARBA" id="ARBA00022840"/>
    </source>
</evidence>
<dbReference type="InterPro" id="IPR003593">
    <property type="entry name" value="AAA+_ATPase"/>
</dbReference>
<dbReference type="CDD" id="cd18564">
    <property type="entry name" value="ABC_6TM_exporter_like"/>
    <property type="match status" value="1"/>
</dbReference>
<keyword evidence="7 8" id="KW-0472">Membrane</keyword>
<dbReference type="InterPro" id="IPR011527">
    <property type="entry name" value="ABC1_TM_dom"/>
</dbReference>
<dbReference type="eggNOG" id="COG1132">
    <property type="taxonomic scope" value="Bacteria"/>
</dbReference>
<dbReference type="Proteomes" id="UP000001784">
    <property type="component" value="Chromosome"/>
</dbReference>
<dbReference type="Pfam" id="PF00005">
    <property type="entry name" value="ABC_tran"/>
    <property type="match status" value="1"/>
</dbReference>
<sequence length="584" mass="64830">MRRKILPYLWPYRYPFLFALAQVFLMSGCELLKPWPLKIVIDSVLGDSPSPWNLHELFSKQALLVAACAGLIVIYLVLGGITLLNNYTTIKIGQRMVNDLRRDLYSHLQRLSLAFHSRRQVGDLMYRVTADTYAIQSLTMNGVFPIATALALLIGMFAVMLKIDWQLTVLALSVCPVLFLSISLLSKRISLAATVARQQESEVYSVVQRGMSAMRIIQAFTKEEEEHRKFMAASNQSLDASLRLYTLQTFYSGIINVVMALGTAFVVWVGAQHVLSGSLTVGEIVIFTAYLASLYAPINTISQTWGLIQGAKVGVQRVFEILDVERDLAEGNLVFPASGARGDVWWENVSFQYVPDQPVLKNVSLHVPAGRKVAIVGPTGVGKSTLLSLLPRFYDPLEGRVTLDGTDIRDFQLKSLRTQIAMVLQPPLVFPITVRENIAYGRPEATLEEVVEAAKLARIHDSIARLPQGYDTLVGEQGATLSEGERQRITIARAILRDAPVLILDEPTSSVDAETEALIMEGLNRLTANRTTFIIAHRLSTVRNADLIIVLRSGEIVEQGTFEELVHGNGPFALLYRSQFSLEE</sequence>
<dbReference type="PROSITE" id="PS50929">
    <property type="entry name" value="ABC_TM1F"/>
    <property type="match status" value="1"/>
</dbReference>
<dbReference type="Gene3D" id="3.40.50.300">
    <property type="entry name" value="P-loop containing nucleotide triphosphate hydrolases"/>
    <property type="match status" value="1"/>
</dbReference>
<dbReference type="GO" id="GO:0015421">
    <property type="term" value="F:ABC-type oligopeptide transporter activity"/>
    <property type="evidence" value="ECO:0007669"/>
    <property type="project" value="TreeGrafter"/>
</dbReference>
<dbReference type="STRING" id="335543.Sfum_3555"/>
<feature type="transmembrane region" description="Helical" evidence="8">
    <location>
        <begin position="142"/>
        <end position="161"/>
    </location>
</feature>
<dbReference type="InterPro" id="IPR039421">
    <property type="entry name" value="Type_1_exporter"/>
</dbReference>
<dbReference type="AlphaFoldDB" id="A0LP73"/>
<dbReference type="KEGG" id="sfu:Sfum_3555"/>
<evidence type="ECO:0000256" key="8">
    <source>
        <dbReference type="SAM" id="Phobius"/>
    </source>
</evidence>
<dbReference type="PROSITE" id="PS50893">
    <property type="entry name" value="ABC_TRANSPORTER_2"/>
    <property type="match status" value="1"/>
</dbReference>
<gene>
    <name evidence="11" type="ordered locus">Sfum_3555</name>
</gene>
<evidence type="ECO:0000256" key="3">
    <source>
        <dbReference type="ARBA" id="ARBA00022692"/>
    </source>
</evidence>
<keyword evidence="2" id="KW-0813">Transport</keyword>
<keyword evidence="12" id="KW-1185">Reference proteome</keyword>
<dbReference type="Pfam" id="PF00664">
    <property type="entry name" value="ABC_membrane"/>
    <property type="match status" value="1"/>
</dbReference>
<dbReference type="InterPro" id="IPR027417">
    <property type="entry name" value="P-loop_NTPase"/>
</dbReference>
<dbReference type="EMBL" id="CP000478">
    <property type="protein sequence ID" value="ABK19225.1"/>
    <property type="molecule type" value="Genomic_DNA"/>
</dbReference>
<dbReference type="InterPro" id="IPR003439">
    <property type="entry name" value="ABC_transporter-like_ATP-bd"/>
</dbReference>
<reference evidence="11 12" key="1">
    <citation type="submission" date="2006-10" db="EMBL/GenBank/DDBJ databases">
        <title>Complete sequence of Syntrophobacter fumaroxidans MPOB.</title>
        <authorList>
            <consortium name="US DOE Joint Genome Institute"/>
            <person name="Copeland A."/>
            <person name="Lucas S."/>
            <person name="Lapidus A."/>
            <person name="Barry K."/>
            <person name="Detter J.C."/>
            <person name="Glavina del Rio T."/>
            <person name="Hammon N."/>
            <person name="Israni S."/>
            <person name="Pitluck S."/>
            <person name="Goltsman E.G."/>
            <person name="Martinez M."/>
            <person name="Schmutz J."/>
            <person name="Larimer F."/>
            <person name="Land M."/>
            <person name="Hauser L."/>
            <person name="Kyrpides N."/>
            <person name="Kim E."/>
            <person name="Boone D.R."/>
            <person name="Brockman F."/>
            <person name="Culley D."/>
            <person name="Ferry J."/>
            <person name="Gunsalus R."/>
            <person name="McInerney M.J."/>
            <person name="Morrison M."/>
            <person name="Plugge C."/>
            <person name="Rohlin L."/>
            <person name="Scholten J."/>
            <person name="Sieber J."/>
            <person name="Stams A.J.M."/>
            <person name="Worm P."/>
            <person name="Henstra A.M."/>
            <person name="Richardson P."/>
        </authorList>
    </citation>
    <scope>NUCLEOTIDE SEQUENCE [LARGE SCALE GENOMIC DNA]</scope>
    <source>
        <strain evidence="12">DSM 10017 / MPOB</strain>
    </source>
</reference>
<feature type="transmembrane region" description="Helical" evidence="8">
    <location>
        <begin position="277"/>
        <end position="298"/>
    </location>
</feature>
<feature type="domain" description="ABC transporter" evidence="9">
    <location>
        <begin position="344"/>
        <end position="578"/>
    </location>
</feature>
<keyword evidence="3 8" id="KW-0812">Transmembrane</keyword>
<dbReference type="InParanoid" id="A0LP73"/>
<dbReference type="SMART" id="SM00382">
    <property type="entry name" value="AAA"/>
    <property type="match status" value="1"/>
</dbReference>
<proteinExistence type="predicted"/>
<dbReference type="HOGENOM" id="CLU_000604_84_3_7"/>
<dbReference type="PANTHER" id="PTHR43394:SF1">
    <property type="entry name" value="ATP-BINDING CASSETTE SUB-FAMILY B MEMBER 10, MITOCHONDRIAL"/>
    <property type="match status" value="1"/>
</dbReference>
<name>A0LP73_SYNFM</name>
<dbReference type="InterPro" id="IPR036640">
    <property type="entry name" value="ABC1_TM_sf"/>
</dbReference>
<keyword evidence="6 8" id="KW-1133">Transmembrane helix</keyword>
<feature type="domain" description="ABC transmembrane type-1" evidence="10">
    <location>
        <begin position="24"/>
        <end position="310"/>
    </location>
</feature>
<evidence type="ECO:0000256" key="1">
    <source>
        <dbReference type="ARBA" id="ARBA00004651"/>
    </source>
</evidence>
<dbReference type="GO" id="GO:0005886">
    <property type="term" value="C:plasma membrane"/>
    <property type="evidence" value="ECO:0007669"/>
    <property type="project" value="UniProtKB-SubCell"/>
</dbReference>
<keyword evidence="4" id="KW-0547">Nucleotide-binding</keyword>
<keyword evidence="5" id="KW-0067">ATP-binding</keyword>
<protein>
    <submittedName>
        <fullName evidence="11">ABC transporter related</fullName>
    </submittedName>
</protein>
<evidence type="ECO:0000256" key="6">
    <source>
        <dbReference type="ARBA" id="ARBA00022989"/>
    </source>
</evidence>
<dbReference type="PANTHER" id="PTHR43394">
    <property type="entry name" value="ATP-DEPENDENT PERMEASE MDL1, MITOCHONDRIAL"/>
    <property type="match status" value="1"/>
</dbReference>
<evidence type="ECO:0000256" key="7">
    <source>
        <dbReference type="ARBA" id="ARBA00023136"/>
    </source>
</evidence>
<feature type="transmembrane region" description="Helical" evidence="8">
    <location>
        <begin position="62"/>
        <end position="87"/>
    </location>
</feature>
<dbReference type="PROSITE" id="PS51257">
    <property type="entry name" value="PROKAR_LIPOPROTEIN"/>
    <property type="match status" value="1"/>
</dbReference>
<dbReference type="OrthoDB" id="9760168at2"/>
<evidence type="ECO:0000313" key="11">
    <source>
        <dbReference type="EMBL" id="ABK19225.1"/>
    </source>
</evidence>
<dbReference type="FunFam" id="3.40.50.300:FF:000287">
    <property type="entry name" value="Multidrug ABC transporter ATP-binding protein"/>
    <property type="match status" value="1"/>
</dbReference>
<evidence type="ECO:0000259" key="9">
    <source>
        <dbReference type="PROSITE" id="PS50893"/>
    </source>
</evidence>
<comment type="subcellular location">
    <subcellularLocation>
        <location evidence="1">Cell membrane</location>
        <topology evidence="1">Multi-pass membrane protein</topology>
    </subcellularLocation>
</comment>
<dbReference type="Gene3D" id="1.20.1560.10">
    <property type="entry name" value="ABC transporter type 1, transmembrane domain"/>
    <property type="match status" value="1"/>
</dbReference>
<dbReference type="RefSeq" id="WP_011700350.1">
    <property type="nucleotide sequence ID" value="NC_008554.1"/>
</dbReference>
<evidence type="ECO:0000256" key="2">
    <source>
        <dbReference type="ARBA" id="ARBA00022448"/>
    </source>
</evidence>
<dbReference type="GO" id="GO:0005524">
    <property type="term" value="F:ATP binding"/>
    <property type="evidence" value="ECO:0007669"/>
    <property type="project" value="UniProtKB-KW"/>
</dbReference>
<feature type="transmembrane region" description="Helical" evidence="8">
    <location>
        <begin position="167"/>
        <end position="185"/>
    </location>
</feature>
<feature type="transmembrane region" description="Helical" evidence="8">
    <location>
        <begin position="250"/>
        <end position="271"/>
    </location>
</feature>
<evidence type="ECO:0000313" key="12">
    <source>
        <dbReference type="Proteomes" id="UP000001784"/>
    </source>
</evidence>